<evidence type="ECO:0000313" key="5">
    <source>
        <dbReference type="Proteomes" id="UP001501169"/>
    </source>
</evidence>
<proteinExistence type="inferred from homology"/>
<organism evidence="4 5">
    <name type="scientific">Rheinheimera aquimaris</name>
    <dbReference type="NCBI Taxonomy" id="412437"/>
    <lineage>
        <taxon>Bacteria</taxon>
        <taxon>Pseudomonadati</taxon>
        <taxon>Pseudomonadota</taxon>
        <taxon>Gammaproteobacteria</taxon>
        <taxon>Chromatiales</taxon>
        <taxon>Chromatiaceae</taxon>
        <taxon>Rheinheimera</taxon>
    </lineage>
</organism>
<protein>
    <submittedName>
        <fullName evidence="4">Superoxide dismutase [Cu-Zn] SodC2</fullName>
    </submittedName>
</protein>
<feature type="region of interest" description="Disordered" evidence="2">
    <location>
        <begin position="71"/>
        <end position="106"/>
    </location>
</feature>
<name>A0ABN1EFU6_9GAMM</name>
<dbReference type="Proteomes" id="UP001501169">
    <property type="component" value="Unassembled WGS sequence"/>
</dbReference>
<dbReference type="Pfam" id="PF00080">
    <property type="entry name" value="Sod_Cu"/>
    <property type="match status" value="1"/>
</dbReference>
<comment type="similarity">
    <text evidence="1">Belongs to the Cu-Zn superoxide dismutase family.</text>
</comment>
<reference evidence="4 5" key="1">
    <citation type="journal article" date="2019" name="Int. J. Syst. Evol. Microbiol.">
        <title>The Global Catalogue of Microorganisms (GCM) 10K type strain sequencing project: providing services to taxonomists for standard genome sequencing and annotation.</title>
        <authorList>
            <consortium name="The Broad Institute Genomics Platform"/>
            <consortium name="The Broad Institute Genome Sequencing Center for Infectious Disease"/>
            <person name="Wu L."/>
            <person name="Ma J."/>
        </authorList>
    </citation>
    <scope>NUCLEOTIDE SEQUENCE [LARGE SCALE GENOMIC DNA]</scope>
    <source>
        <strain evidence="4 5">JCM 14331</strain>
    </source>
</reference>
<dbReference type="PANTHER" id="PTHR10003">
    <property type="entry name" value="SUPEROXIDE DISMUTASE CU-ZN -RELATED"/>
    <property type="match status" value="1"/>
</dbReference>
<accession>A0ABN1EFU6</accession>
<keyword evidence="5" id="KW-1185">Reference proteome</keyword>
<dbReference type="InterPro" id="IPR036423">
    <property type="entry name" value="SOD-like_Cu/Zn_dom_sf"/>
</dbReference>
<gene>
    <name evidence="4" type="primary">sodC2</name>
    <name evidence="4" type="ORF">GCM10009098_36750</name>
</gene>
<dbReference type="PROSITE" id="PS00087">
    <property type="entry name" value="SOD_CU_ZN_1"/>
    <property type="match status" value="1"/>
</dbReference>
<dbReference type="Gene3D" id="2.60.40.200">
    <property type="entry name" value="Superoxide dismutase, copper/zinc binding domain"/>
    <property type="match status" value="1"/>
</dbReference>
<evidence type="ECO:0000256" key="1">
    <source>
        <dbReference type="ARBA" id="ARBA00010457"/>
    </source>
</evidence>
<comment type="caution">
    <text evidence="4">The sequence shown here is derived from an EMBL/GenBank/DDBJ whole genome shotgun (WGS) entry which is preliminary data.</text>
</comment>
<dbReference type="InterPro" id="IPR018152">
    <property type="entry name" value="SOD_Cu/Zn_BS"/>
</dbReference>
<feature type="domain" description="Superoxide dismutase copper/zinc binding" evidence="3">
    <location>
        <begin position="39"/>
        <end position="168"/>
    </location>
</feature>
<sequence>MGQTSPASVPANVGPREETLSITVQMNNVSAEGVGDSAGKITVAETANGLVFTPALMGLKQGEYGFHVHQNPSCEPAMKDGAQQPAASAGGHLDPADTGKHAGPDGDGHLGDLPMIRVNSDGNQQAVTMSEMKLEDVKNHALVVHQQADDYSTSPSGNSGSPIACGVIR</sequence>
<dbReference type="SUPFAM" id="SSF49329">
    <property type="entry name" value="Cu,Zn superoxide dismutase-like"/>
    <property type="match status" value="1"/>
</dbReference>
<dbReference type="InterPro" id="IPR001424">
    <property type="entry name" value="SOD_Cu_Zn_dom"/>
</dbReference>
<evidence type="ECO:0000259" key="3">
    <source>
        <dbReference type="Pfam" id="PF00080"/>
    </source>
</evidence>
<dbReference type="EMBL" id="BAAAEO010000007">
    <property type="protein sequence ID" value="GAA0565274.1"/>
    <property type="molecule type" value="Genomic_DNA"/>
</dbReference>
<evidence type="ECO:0000256" key="2">
    <source>
        <dbReference type="SAM" id="MobiDB-lite"/>
    </source>
</evidence>
<feature type="region of interest" description="Disordered" evidence="2">
    <location>
        <begin position="148"/>
        <end position="169"/>
    </location>
</feature>
<dbReference type="InterPro" id="IPR024134">
    <property type="entry name" value="SOD_Cu/Zn_/chaperone"/>
</dbReference>
<dbReference type="CDD" id="cd00305">
    <property type="entry name" value="Cu-Zn_Superoxide_Dismutase"/>
    <property type="match status" value="1"/>
</dbReference>
<feature type="compositionally biased region" description="Basic and acidic residues" evidence="2">
    <location>
        <begin position="94"/>
        <end position="106"/>
    </location>
</feature>
<feature type="compositionally biased region" description="Polar residues" evidence="2">
    <location>
        <begin position="149"/>
        <end position="161"/>
    </location>
</feature>
<evidence type="ECO:0000313" key="4">
    <source>
        <dbReference type="EMBL" id="GAA0565274.1"/>
    </source>
</evidence>